<accession>A0A151P6P7</accession>
<proteinExistence type="predicted"/>
<gene>
    <name evidence="1" type="ORF">Y1Q_0016856</name>
</gene>
<evidence type="ECO:0000313" key="2">
    <source>
        <dbReference type="Proteomes" id="UP000050525"/>
    </source>
</evidence>
<sequence length="115" mass="12471">MWLPGGSLAGGVSWRCGTLEPTASVRYRELKEPGDEPMPEDSMTAADQNCTCCRPNKSLRFYFGNPGPTGQLSLSLLIDSKAAFKELLQYLAPAVQQISFSLSATVAKNPVFTQL</sequence>
<reference evidence="1 2" key="1">
    <citation type="journal article" date="2012" name="Genome Biol.">
        <title>Sequencing three crocodilian genomes to illuminate the evolution of archosaurs and amniotes.</title>
        <authorList>
            <person name="St John J.A."/>
            <person name="Braun E.L."/>
            <person name="Isberg S.R."/>
            <person name="Miles L.G."/>
            <person name="Chong A.Y."/>
            <person name="Gongora J."/>
            <person name="Dalzell P."/>
            <person name="Moran C."/>
            <person name="Bed'hom B."/>
            <person name="Abzhanov A."/>
            <person name="Burgess S.C."/>
            <person name="Cooksey A.M."/>
            <person name="Castoe T.A."/>
            <person name="Crawford N.G."/>
            <person name="Densmore L.D."/>
            <person name="Drew J.C."/>
            <person name="Edwards S.V."/>
            <person name="Faircloth B.C."/>
            <person name="Fujita M.K."/>
            <person name="Greenwold M.J."/>
            <person name="Hoffmann F.G."/>
            <person name="Howard J.M."/>
            <person name="Iguchi T."/>
            <person name="Janes D.E."/>
            <person name="Khan S.Y."/>
            <person name="Kohno S."/>
            <person name="de Koning A.J."/>
            <person name="Lance S.L."/>
            <person name="McCarthy F.M."/>
            <person name="McCormack J.E."/>
            <person name="Merchant M.E."/>
            <person name="Peterson D.G."/>
            <person name="Pollock D.D."/>
            <person name="Pourmand N."/>
            <person name="Raney B.J."/>
            <person name="Roessler K.A."/>
            <person name="Sanford J.R."/>
            <person name="Sawyer R.H."/>
            <person name="Schmidt C.J."/>
            <person name="Triplett E.W."/>
            <person name="Tuberville T.D."/>
            <person name="Venegas-Anaya M."/>
            <person name="Howard J.T."/>
            <person name="Jarvis E.D."/>
            <person name="Guillette L.J.Jr."/>
            <person name="Glenn T.C."/>
            <person name="Green R.E."/>
            <person name="Ray D.A."/>
        </authorList>
    </citation>
    <scope>NUCLEOTIDE SEQUENCE [LARGE SCALE GENOMIC DNA]</scope>
    <source>
        <strain evidence="1">KSC_2009_1</strain>
    </source>
</reference>
<name>A0A151P6P7_ALLMI</name>
<protein>
    <submittedName>
        <fullName evidence="1">Uncharacterized protein</fullName>
    </submittedName>
</protein>
<organism evidence="1 2">
    <name type="scientific">Alligator mississippiensis</name>
    <name type="common">American alligator</name>
    <dbReference type="NCBI Taxonomy" id="8496"/>
    <lineage>
        <taxon>Eukaryota</taxon>
        <taxon>Metazoa</taxon>
        <taxon>Chordata</taxon>
        <taxon>Craniata</taxon>
        <taxon>Vertebrata</taxon>
        <taxon>Euteleostomi</taxon>
        <taxon>Archelosauria</taxon>
        <taxon>Archosauria</taxon>
        <taxon>Crocodylia</taxon>
        <taxon>Alligatoridae</taxon>
        <taxon>Alligatorinae</taxon>
        <taxon>Alligator</taxon>
    </lineage>
</organism>
<dbReference type="EMBL" id="AKHW03000678">
    <property type="protein sequence ID" value="KYO44746.1"/>
    <property type="molecule type" value="Genomic_DNA"/>
</dbReference>
<evidence type="ECO:0000313" key="1">
    <source>
        <dbReference type="EMBL" id="KYO44746.1"/>
    </source>
</evidence>
<keyword evidence="2" id="KW-1185">Reference proteome</keyword>
<comment type="caution">
    <text evidence="1">The sequence shown here is derived from an EMBL/GenBank/DDBJ whole genome shotgun (WGS) entry which is preliminary data.</text>
</comment>
<dbReference type="Proteomes" id="UP000050525">
    <property type="component" value="Unassembled WGS sequence"/>
</dbReference>
<dbReference type="AlphaFoldDB" id="A0A151P6P7"/>